<evidence type="ECO:0000313" key="2">
    <source>
        <dbReference type="Proteomes" id="UP000257559"/>
    </source>
</evidence>
<keyword evidence="2" id="KW-1185">Reference proteome</keyword>
<protein>
    <submittedName>
        <fullName evidence="1">Uncharacterized protein</fullName>
    </submittedName>
</protein>
<evidence type="ECO:0000313" key="1">
    <source>
        <dbReference type="EMBL" id="SYV96812.1"/>
    </source>
</evidence>
<name>A0A3B0PJ52_9BACT</name>
<organism evidence="1 2">
    <name type="scientific">Mycoplasmopsis edwardii</name>
    <dbReference type="NCBI Taxonomy" id="53558"/>
    <lineage>
        <taxon>Bacteria</taxon>
        <taxon>Bacillati</taxon>
        <taxon>Mycoplasmatota</taxon>
        <taxon>Mycoplasmoidales</taxon>
        <taxon>Metamycoplasmataceae</taxon>
        <taxon>Mycoplasmopsis</taxon>
    </lineage>
</organism>
<sequence>MSKIMKLGALFLGITTVTSLTLVYLATNSKKQAEKNQNNESKTNSNLILNVELSSFALETGNLDKSQTLASKYANYPTFIRYSYNTPKGDKDFW</sequence>
<proteinExistence type="predicted"/>
<gene>
    <name evidence="1" type="ORF">NCTC10132_00146</name>
</gene>
<dbReference type="AlphaFoldDB" id="A0A3B0PJ52"/>
<accession>A0A3B0PJ52</accession>
<dbReference type="Proteomes" id="UP000257559">
    <property type="component" value="Chromosome"/>
</dbReference>
<feature type="non-terminal residue" evidence="1">
    <location>
        <position position="94"/>
    </location>
</feature>
<dbReference type="KEGG" id="medw:NCTC10132_00146"/>
<dbReference type="EMBL" id="LS991951">
    <property type="protein sequence ID" value="SYV96812.1"/>
    <property type="molecule type" value="Genomic_DNA"/>
</dbReference>
<reference evidence="2" key="1">
    <citation type="submission" date="2018-06" db="EMBL/GenBank/DDBJ databases">
        <authorList>
            <consortium name="Pathogen Informatics"/>
        </authorList>
    </citation>
    <scope>NUCLEOTIDE SEQUENCE [LARGE SCALE GENOMIC DNA]</scope>
    <source>
        <strain evidence="2">NCTC10132</strain>
    </source>
</reference>